<dbReference type="EMBL" id="SNRW01000040">
    <property type="protein sequence ID" value="KAA6403982.1"/>
    <property type="molecule type" value="Genomic_DNA"/>
</dbReference>
<reference evidence="1 2" key="1">
    <citation type="submission" date="2019-03" db="EMBL/GenBank/DDBJ databases">
        <title>Single cell metagenomics reveals metabolic interactions within the superorganism composed of flagellate Streblomastix strix and complex community of Bacteroidetes bacteria on its surface.</title>
        <authorList>
            <person name="Treitli S.C."/>
            <person name="Kolisko M."/>
            <person name="Husnik F."/>
            <person name="Keeling P."/>
            <person name="Hampl V."/>
        </authorList>
    </citation>
    <scope>NUCLEOTIDE SEQUENCE [LARGE SCALE GENOMIC DNA]</scope>
    <source>
        <strain evidence="1">ST1C</strain>
    </source>
</reference>
<dbReference type="Proteomes" id="UP000324800">
    <property type="component" value="Unassembled WGS sequence"/>
</dbReference>
<gene>
    <name evidence="1" type="ORF">EZS28_000492</name>
</gene>
<evidence type="ECO:0000313" key="2">
    <source>
        <dbReference type="Proteomes" id="UP000324800"/>
    </source>
</evidence>
<protein>
    <submittedName>
        <fullName evidence="1">Uncharacterized protein</fullName>
    </submittedName>
</protein>
<organism evidence="1 2">
    <name type="scientific">Streblomastix strix</name>
    <dbReference type="NCBI Taxonomy" id="222440"/>
    <lineage>
        <taxon>Eukaryota</taxon>
        <taxon>Metamonada</taxon>
        <taxon>Preaxostyla</taxon>
        <taxon>Oxymonadida</taxon>
        <taxon>Streblomastigidae</taxon>
        <taxon>Streblomastix</taxon>
    </lineage>
</organism>
<name>A0A5J4XAP1_9EUKA</name>
<sequence length="165" mass="19376">MKPHIITTEVLAQFTQVNTSASYVLQFLNGLSSMLSLTFDIDFKNNHMLQFTRKSISAHMNVKPKYEDIWKVGIQFDYWRGKGLNRNLINVVLQTKITSLLTTICSIRPTEMEGKSLRHLVICEQIDKIDLRLQLKTKSELHSHKYQKNRDRFECPIAIFFDWLK</sequence>
<proteinExistence type="predicted"/>
<evidence type="ECO:0000313" key="1">
    <source>
        <dbReference type="EMBL" id="KAA6403982.1"/>
    </source>
</evidence>
<accession>A0A5J4XAP1</accession>
<comment type="caution">
    <text evidence="1">The sequence shown here is derived from an EMBL/GenBank/DDBJ whole genome shotgun (WGS) entry which is preliminary data.</text>
</comment>
<dbReference type="AlphaFoldDB" id="A0A5J4XAP1"/>